<dbReference type="Proteomes" id="UP001501495">
    <property type="component" value="Unassembled WGS sequence"/>
</dbReference>
<sequence length="327" mass="34806">MLHHAIGAFDDLGFGSPVLVEASELVRTMRMPLFFALAGLVATSWVAPGASWRRLVGTKLVVLGWAYVLWMVLRAAWFGVVLPSPRQSPGPAELVERLWLPEAGWFLFTLGVFFLAARATARAPSWLVIGTTIALSVAAYAAWLRTDNPAWDGALRYACFFVIGVRARHHLVGLGERTTPRRATAVVGLWAAAWIVLDLAGVRSVPGVHTGLRLGGVAAGVCLAVVCARSELLRRLGRATLPVYLAHQLIVLPGAALVVGAVGLDLTGHPLAGLAVLVLPFGLFALALTASWALGEWAARSRFAWLFAPPPALLAATSGRRVPSGVR</sequence>
<feature type="transmembrane region" description="Helical" evidence="1">
    <location>
        <begin position="214"/>
        <end position="232"/>
    </location>
</feature>
<comment type="caution">
    <text evidence="2">The sequence shown here is derived from an EMBL/GenBank/DDBJ whole genome shotgun (WGS) entry which is preliminary data.</text>
</comment>
<keyword evidence="1" id="KW-1133">Transmembrane helix</keyword>
<evidence type="ECO:0000256" key="1">
    <source>
        <dbReference type="SAM" id="Phobius"/>
    </source>
</evidence>
<keyword evidence="1" id="KW-0472">Membrane</keyword>
<name>A0ABP7XC84_9ACTN</name>
<evidence type="ECO:0000313" key="2">
    <source>
        <dbReference type="EMBL" id="GAA4110928.1"/>
    </source>
</evidence>
<reference evidence="3" key="1">
    <citation type="journal article" date="2019" name="Int. J. Syst. Evol. Microbiol.">
        <title>The Global Catalogue of Microorganisms (GCM) 10K type strain sequencing project: providing services to taxonomists for standard genome sequencing and annotation.</title>
        <authorList>
            <consortium name="The Broad Institute Genomics Platform"/>
            <consortium name="The Broad Institute Genome Sequencing Center for Infectious Disease"/>
            <person name="Wu L."/>
            <person name="Ma J."/>
        </authorList>
    </citation>
    <scope>NUCLEOTIDE SEQUENCE [LARGE SCALE GENOMIC DNA]</scope>
    <source>
        <strain evidence="3">JCM 16703</strain>
    </source>
</reference>
<proteinExistence type="predicted"/>
<accession>A0ABP7XC84</accession>
<evidence type="ECO:0000313" key="3">
    <source>
        <dbReference type="Proteomes" id="UP001501495"/>
    </source>
</evidence>
<gene>
    <name evidence="2" type="ORF">GCM10022215_06430</name>
</gene>
<feature type="transmembrane region" description="Helical" evidence="1">
    <location>
        <begin position="98"/>
        <end position="117"/>
    </location>
</feature>
<protein>
    <submittedName>
        <fullName evidence="2">Acyltransferase</fullName>
    </submittedName>
</protein>
<dbReference type="GO" id="GO:0016746">
    <property type="term" value="F:acyltransferase activity"/>
    <property type="evidence" value="ECO:0007669"/>
    <property type="project" value="UniProtKB-KW"/>
</dbReference>
<keyword evidence="3" id="KW-1185">Reference proteome</keyword>
<feature type="transmembrane region" description="Helical" evidence="1">
    <location>
        <begin position="183"/>
        <end position="202"/>
    </location>
</feature>
<feature type="transmembrane region" description="Helical" evidence="1">
    <location>
        <begin position="124"/>
        <end position="142"/>
    </location>
</feature>
<keyword evidence="1" id="KW-0812">Transmembrane</keyword>
<feature type="transmembrane region" description="Helical" evidence="1">
    <location>
        <begin position="270"/>
        <end position="294"/>
    </location>
</feature>
<feature type="transmembrane region" description="Helical" evidence="1">
    <location>
        <begin position="29"/>
        <end position="48"/>
    </location>
</feature>
<feature type="transmembrane region" description="Helical" evidence="1">
    <location>
        <begin position="244"/>
        <end position="264"/>
    </location>
</feature>
<feature type="transmembrane region" description="Helical" evidence="1">
    <location>
        <begin position="154"/>
        <end position="171"/>
    </location>
</feature>
<feature type="transmembrane region" description="Helical" evidence="1">
    <location>
        <begin position="60"/>
        <end position="78"/>
    </location>
</feature>
<organism evidence="2 3">
    <name type="scientific">Nocardioides fonticola</name>
    <dbReference type="NCBI Taxonomy" id="450363"/>
    <lineage>
        <taxon>Bacteria</taxon>
        <taxon>Bacillati</taxon>
        <taxon>Actinomycetota</taxon>
        <taxon>Actinomycetes</taxon>
        <taxon>Propionibacteriales</taxon>
        <taxon>Nocardioidaceae</taxon>
        <taxon>Nocardioides</taxon>
    </lineage>
</organism>
<keyword evidence="2" id="KW-0012">Acyltransferase</keyword>
<keyword evidence="2" id="KW-0808">Transferase</keyword>
<dbReference type="EMBL" id="BAAAZH010000005">
    <property type="protein sequence ID" value="GAA4110928.1"/>
    <property type="molecule type" value="Genomic_DNA"/>
</dbReference>